<proteinExistence type="predicted"/>
<dbReference type="Proteomes" id="UP001177744">
    <property type="component" value="Unassembled WGS sequence"/>
</dbReference>
<protein>
    <recommendedName>
        <fullName evidence="4">Neuropeptide S</fullName>
    </recommendedName>
</protein>
<dbReference type="GO" id="GO:0032230">
    <property type="term" value="P:positive regulation of synaptic transmission, GABAergic"/>
    <property type="evidence" value="ECO:0007669"/>
    <property type="project" value="TreeGrafter"/>
</dbReference>
<evidence type="ECO:0000313" key="2">
    <source>
        <dbReference type="EMBL" id="KAK1333387.1"/>
    </source>
</evidence>
<sequence length="131" mass="13938">MGRDGILLLNVPGIKGRPAETPPRARGTRQESHRPQRSGGSEMMSSLNLSLILVLSVSAMPVFWGYPAPSPEVSGTPDDTLLLLGCCRARAARGEGLGFLKPLLEAALAKRSFRNGVGTGMKKNPFPRAEA</sequence>
<dbReference type="GO" id="GO:0045760">
    <property type="term" value="P:positive regulation of action potential"/>
    <property type="evidence" value="ECO:0007669"/>
    <property type="project" value="TreeGrafter"/>
</dbReference>
<accession>A0AA40HM73</accession>
<dbReference type="EMBL" id="JAULJE010000016">
    <property type="protein sequence ID" value="KAK1333387.1"/>
    <property type="molecule type" value="Genomic_DNA"/>
</dbReference>
<keyword evidence="3" id="KW-1185">Reference proteome</keyword>
<feature type="region of interest" description="Disordered" evidence="1">
    <location>
        <begin position="12"/>
        <end position="43"/>
    </location>
</feature>
<dbReference type="GO" id="GO:0051968">
    <property type="term" value="P:positive regulation of synaptic transmission, glutamatergic"/>
    <property type="evidence" value="ECO:0007669"/>
    <property type="project" value="TreeGrafter"/>
</dbReference>
<dbReference type="GO" id="GO:0007218">
    <property type="term" value="P:neuropeptide signaling pathway"/>
    <property type="evidence" value="ECO:0007669"/>
    <property type="project" value="InterPro"/>
</dbReference>
<dbReference type="PANTHER" id="PTHR36679:SF1">
    <property type="entry name" value="NEUROPEPTIDE S"/>
    <property type="match status" value="1"/>
</dbReference>
<evidence type="ECO:0008006" key="4">
    <source>
        <dbReference type="Google" id="ProtNLM"/>
    </source>
</evidence>
<gene>
    <name evidence="2" type="ORF">QTO34_005770</name>
</gene>
<dbReference type="AlphaFoldDB" id="A0AA40HM73"/>
<dbReference type="GO" id="GO:0005576">
    <property type="term" value="C:extracellular region"/>
    <property type="evidence" value="ECO:0007669"/>
    <property type="project" value="InterPro"/>
</dbReference>
<name>A0AA40HM73_CNENI</name>
<reference evidence="2" key="1">
    <citation type="submission" date="2023-06" db="EMBL/GenBank/DDBJ databases">
        <title>Reference genome for the Northern bat (Eptesicus nilssonii), a most northern bat species.</title>
        <authorList>
            <person name="Laine V.N."/>
            <person name="Pulliainen A.T."/>
            <person name="Lilley T.M."/>
        </authorList>
    </citation>
    <scope>NUCLEOTIDE SEQUENCE</scope>
    <source>
        <strain evidence="2">BLF_Eptnil</strain>
        <tissue evidence="2">Kidney</tissue>
    </source>
</reference>
<dbReference type="InterPro" id="IPR028138">
    <property type="entry name" value="Neuropeptide_S"/>
</dbReference>
<evidence type="ECO:0000256" key="1">
    <source>
        <dbReference type="SAM" id="MobiDB-lite"/>
    </source>
</evidence>
<evidence type="ECO:0000313" key="3">
    <source>
        <dbReference type="Proteomes" id="UP001177744"/>
    </source>
</evidence>
<comment type="caution">
    <text evidence="2">The sequence shown here is derived from an EMBL/GenBank/DDBJ whole genome shotgun (WGS) entry which is preliminary data.</text>
</comment>
<dbReference type="Pfam" id="PF14993">
    <property type="entry name" value="Neuropeptide_S"/>
    <property type="match status" value="1"/>
</dbReference>
<dbReference type="PANTHER" id="PTHR36679">
    <property type="entry name" value="NEUROPEPTIDE S"/>
    <property type="match status" value="1"/>
</dbReference>
<organism evidence="2 3">
    <name type="scientific">Cnephaeus nilssonii</name>
    <name type="common">Northern bat</name>
    <name type="synonym">Eptesicus nilssonii</name>
    <dbReference type="NCBI Taxonomy" id="3371016"/>
    <lineage>
        <taxon>Eukaryota</taxon>
        <taxon>Metazoa</taxon>
        <taxon>Chordata</taxon>
        <taxon>Craniata</taxon>
        <taxon>Vertebrata</taxon>
        <taxon>Euteleostomi</taxon>
        <taxon>Mammalia</taxon>
        <taxon>Eutheria</taxon>
        <taxon>Laurasiatheria</taxon>
        <taxon>Chiroptera</taxon>
        <taxon>Yangochiroptera</taxon>
        <taxon>Vespertilionidae</taxon>
        <taxon>Cnephaeus</taxon>
    </lineage>
</organism>